<feature type="compositionally biased region" description="Polar residues" evidence="2">
    <location>
        <begin position="1"/>
        <end position="22"/>
    </location>
</feature>
<organism evidence="3 4">
    <name type="scientific">Maudiozyma barnettii</name>
    <dbReference type="NCBI Taxonomy" id="61262"/>
    <lineage>
        <taxon>Eukaryota</taxon>
        <taxon>Fungi</taxon>
        <taxon>Dikarya</taxon>
        <taxon>Ascomycota</taxon>
        <taxon>Saccharomycotina</taxon>
        <taxon>Saccharomycetes</taxon>
        <taxon>Saccharomycetales</taxon>
        <taxon>Saccharomycetaceae</taxon>
        <taxon>Maudiozyma</taxon>
    </lineage>
</organism>
<dbReference type="EMBL" id="CAEFZW010000001">
    <property type="protein sequence ID" value="CAB4252292.1"/>
    <property type="molecule type" value="Genomic_DNA"/>
</dbReference>
<evidence type="ECO:0000256" key="1">
    <source>
        <dbReference type="SAM" id="Coils"/>
    </source>
</evidence>
<dbReference type="RefSeq" id="XP_041404330.1">
    <property type="nucleotide sequence ID" value="XM_041548396.1"/>
</dbReference>
<accession>A0A8H2VBM6</accession>
<proteinExistence type="predicted"/>
<comment type="caution">
    <text evidence="3">The sequence shown here is derived from an EMBL/GenBank/DDBJ whole genome shotgun (WGS) entry which is preliminary data.</text>
</comment>
<feature type="coiled-coil region" evidence="1">
    <location>
        <begin position="249"/>
        <end position="339"/>
    </location>
</feature>
<feature type="coiled-coil region" evidence="1">
    <location>
        <begin position="83"/>
        <end position="146"/>
    </location>
</feature>
<dbReference type="Proteomes" id="UP000644660">
    <property type="component" value="Unassembled WGS sequence"/>
</dbReference>
<dbReference type="OrthoDB" id="4067584at2759"/>
<keyword evidence="1" id="KW-0175">Coiled coil</keyword>
<feature type="coiled-coil region" evidence="1">
    <location>
        <begin position="193"/>
        <end position="220"/>
    </location>
</feature>
<dbReference type="AlphaFoldDB" id="A0A8H2VBM6"/>
<name>A0A8H2VBM6_9SACH</name>
<sequence length="569" mass="66373">MNNNSRIPTPFSFHTESNSSPTRSKKRYKMSTTYSTTKGSTDLLHDITNHHIPSAIGGSKMSFGDQSAVELVKSRQRKIFKDIAHFKKAIQEIEKEIENLNTLLIPQIIQIGNQRCQESVVATDQILQLNNEVNESKLSLETLYRNNELENNNLQLSHSVKVTTFENELEEHKYKYIAQREKELYQAENMKPNEQWQNEMVALKEQYEQVTKELNDITNSNKQICKEYERTGPVVVDFEDFKIKKTQEMNDLLNQHQCLNKKHIELKEEVSQNKQKKNDLAQELNQITQKIEDCENLIQDTTHLNLKHSKDFIIKEKEYEILSRELQQVTENFQIYSNKDLLQSGKLLREQKLRKKLSLSIAQINHKIPIVTFTDVPSSHSSDEHPLSNTTINFNNNPLITNISDLIRYEIQPLYDFYELKYRDSLTVFYISDSSTNFVSNFIDFLQDGYSISATIMENVTTNQFSPINIEDIIVNPKTELSWILRFRLSITDSFFQEITLVIIESMSGIQQLTKTLMKQRDVRDHDNDILPYHEMIQKGKSIFICNINITGGEEIKKLCKHIQSFTIK</sequence>
<evidence type="ECO:0000256" key="2">
    <source>
        <dbReference type="SAM" id="MobiDB-lite"/>
    </source>
</evidence>
<reference evidence="3 4" key="1">
    <citation type="submission" date="2020-05" db="EMBL/GenBank/DDBJ databases">
        <authorList>
            <person name="Casaregola S."/>
            <person name="Devillers H."/>
            <person name="Grondin C."/>
        </authorList>
    </citation>
    <scope>NUCLEOTIDE SEQUENCE [LARGE SCALE GENOMIC DNA]</scope>
    <source>
        <strain evidence="3 4">CLIB 1767</strain>
    </source>
</reference>
<dbReference type="GeneID" id="64855416"/>
<evidence type="ECO:0000313" key="4">
    <source>
        <dbReference type="Proteomes" id="UP000644660"/>
    </source>
</evidence>
<feature type="region of interest" description="Disordered" evidence="2">
    <location>
        <begin position="1"/>
        <end position="31"/>
    </location>
</feature>
<keyword evidence="4" id="KW-1185">Reference proteome</keyword>
<evidence type="ECO:0000313" key="3">
    <source>
        <dbReference type="EMBL" id="CAB4252292.1"/>
    </source>
</evidence>
<protein>
    <submittedName>
        <fullName evidence="3">Similar to Saccharomyces cerevisiae YPL253C VIK1 Protein that forms a complex with Kar3p at the spindle pole body, possible regulator of Kar3p function in microtubule-mediated processes</fullName>
    </submittedName>
</protein>
<gene>
    <name evidence="3" type="ORF">KABA2_01S10318</name>
</gene>